<reference evidence="4 5" key="1">
    <citation type="submission" date="2018-07" db="EMBL/GenBank/DDBJ databases">
        <title>Genome guided investigation of antibiotics producing actinomycetales strain isolated from a Macau mangrove ecosystem.</title>
        <authorList>
            <person name="Hu D."/>
        </authorList>
    </citation>
    <scope>NUCLEOTIDE SEQUENCE [LARGE SCALE GENOMIC DNA]</scope>
    <source>
        <strain evidence="4 5">2297</strain>
    </source>
</reference>
<dbReference type="EMBL" id="QQBH01000011">
    <property type="protein sequence ID" value="RDD87692.1"/>
    <property type="molecule type" value="Genomic_DNA"/>
</dbReference>
<dbReference type="Proteomes" id="UP000253742">
    <property type="component" value="Unassembled WGS sequence"/>
</dbReference>
<dbReference type="STRING" id="146923.Spa2297_26630"/>
<comment type="similarity">
    <text evidence="1">Belongs to the P-Pant transferase superfamily. Gsp/Sfp/HetI/AcpT family.</text>
</comment>
<dbReference type="GO" id="GO:0008897">
    <property type="term" value="F:holo-[acyl-carrier-protein] synthase activity"/>
    <property type="evidence" value="ECO:0007669"/>
    <property type="project" value="InterPro"/>
</dbReference>
<protein>
    <recommendedName>
        <fullName evidence="3">4'-phosphopantetheinyl transferase domain-containing protein</fullName>
    </recommendedName>
</protein>
<sequence length="216" mass="23089">MDGRPGADPDTVTVLWCTTDGDERTRARALLLRSAAAMLDVPESEVWVEHEPGGRPYLGGAGGGLRVSVAHTRGALAIALSQRWPVGVDVEGVRELRAAAMGRAWFHPAEADWIGGLPERERPLAFLWLWTQKEAVGKALGRGLRDGGMSRAVPLPSQWPPGPRPSLVPRPLPEPRDVLSLAIGVDGGRHVVGVALHRDGAEGSGEGAVRLQVRRV</sequence>
<dbReference type="AlphaFoldDB" id="A0A369V3W4"/>
<gene>
    <name evidence="4" type="ORF">DVZ84_18925</name>
</gene>
<dbReference type="InterPro" id="IPR037143">
    <property type="entry name" value="4-PPantetheinyl_Trfase_dom_sf"/>
</dbReference>
<dbReference type="OrthoDB" id="190168at2"/>
<organism evidence="4 5">
    <name type="scientific">Streptomyces parvulus</name>
    <dbReference type="NCBI Taxonomy" id="146923"/>
    <lineage>
        <taxon>Bacteria</taxon>
        <taxon>Bacillati</taxon>
        <taxon>Actinomycetota</taxon>
        <taxon>Actinomycetes</taxon>
        <taxon>Kitasatosporales</taxon>
        <taxon>Streptomycetaceae</taxon>
        <taxon>Streptomyces</taxon>
    </lineage>
</organism>
<keyword evidence="2" id="KW-0808">Transferase</keyword>
<dbReference type="GO" id="GO:0000287">
    <property type="term" value="F:magnesium ion binding"/>
    <property type="evidence" value="ECO:0007669"/>
    <property type="project" value="InterPro"/>
</dbReference>
<evidence type="ECO:0000313" key="4">
    <source>
        <dbReference type="EMBL" id="RDD87692.1"/>
    </source>
</evidence>
<dbReference type="Gene3D" id="3.90.470.20">
    <property type="entry name" value="4'-phosphopantetheinyl transferase domain"/>
    <property type="match status" value="1"/>
</dbReference>
<evidence type="ECO:0000256" key="1">
    <source>
        <dbReference type="ARBA" id="ARBA00010990"/>
    </source>
</evidence>
<feature type="domain" description="4'-phosphopantetheinyl transferase" evidence="3">
    <location>
        <begin position="85"/>
        <end position="146"/>
    </location>
</feature>
<dbReference type="GO" id="GO:0005829">
    <property type="term" value="C:cytosol"/>
    <property type="evidence" value="ECO:0007669"/>
    <property type="project" value="TreeGrafter"/>
</dbReference>
<dbReference type="RefSeq" id="WP_114529976.1">
    <property type="nucleotide sequence ID" value="NZ_QQBH01000011.1"/>
</dbReference>
<accession>A0A369V3W4</accession>
<dbReference type="PANTHER" id="PTHR12215:SF10">
    <property type="entry name" value="L-AMINOADIPATE-SEMIALDEHYDE DEHYDROGENASE-PHOSPHOPANTETHEINYL TRANSFERASE"/>
    <property type="match status" value="1"/>
</dbReference>
<dbReference type="InterPro" id="IPR008278">
    <property type="entry name" value="4-PPantetheinyl_Trfase_dom"/>
</dbReference>
<dbReference type="InterPro" id="IPR050559">
    <property type="entry name" value="P-Pant_transferase_sf"/>
</dbReference>
<comment type="caution">
    <text evidence="4">The sequence shown here is derived from an EMBL/GenBank/DDBJ whole genome shotgun (WGS) entry which is preliminary data.</text>
</comment>
<evidence type="ECO:0000313" key="5">
    <source>
        <dbReference type="Proteomes" id="UP000253742"/>
    </source>
</evidence>
<dbReference type="SUPFAM" id="SSF56214">
    <property type="entry name" value="4'-phosphopantetheinyl transferase"/>
    <property type="match status" value="1"/>
</dbReference>
<dbReference type="Pfam" id="PF01648">
    <property type="entry name" value="ACPS"/>
    <property type="match status" value="1"/>
</dbReference>
<evidence type="ECO:0000259" key="3">
    <source>
        <dbReference type="Pfam" id="PF01648"/>
    </source>
</evidence>
<dbReference type="GO" id="GO:0019878">
    <property type="term" value="P:lysine biosynthetic process via aminoadipic acid"/>
    <property type="evidence" value="ECO:0007669"/>
    <property type="project" value="TreeGrafter"/>
</dbReference>
<dbReference type="PANTHER" id="PTHR12215">
    <property type="entry name" value="PHOSPHOPANTETHEINE TRANSFERASE"/>
    <property type="match status" value="1"/>
</dbReference>
<name>A0A369V3W4_9ACTN</name>
<proteinExistence type="inferred from homology"/>
<evidence type="ECO:0000256" key="2">
    <source>
        <dbReference type="ARBA" id="ARBA00022679"/>
    </source>
</evidence>